<name>A0A7V5PP38_CALAY</name>
<dbReference type="InterPro" id="IPR009875">
    <property type="entry name" value="PilZ_domain"/>
</dbReference>
<sequence>MEMDRRFFTRIEVPGTKIQYKKVGSTKLFTALSKPGELKNISKSGLAFFAMEQLQSGDRLLLKVQFPDGKKLRLLGRIRWQDEYDDTEKFEVGVQFAPFGTRSEYNSLKDWDYLKSLKGLDIIKPQEDDTRQSE</sequence>
<comment type="caution">
    <text evidence="2">The sequence shown here is derived from an EMBL/GenBank/DDBJ whole genome shotgun (WGS) entry which is preliminary data.</text>
</comment>
<evidence type="ECO:0000259" key="1">
    <source>
        <dbReference type="Pfam" id="PF07238"/>
    </source>
</evidence>
<proteinExistence type="predicted"/>
<organism evidence="2">
    <name type="scientific">Caldithrix abyssi</name>
    <dbReference type="NCBI Taxonomy" id="187145"/>
    <lineage>
        <taxon>Bacteria</taxon>
        <taxon>Pseudomonadati</taxon>
        <taxon>Calditrichota</taxon>
        <taxon>Calditrichia</taxon>
        <taxon>Calditrichales</taxon>
        <taxon>Calditrichaceae</taxon>
        <taxon>Caldithrix</taxon>
    </lineage>
</organism>
<dbReference type="Proteomes" id="UP000886124">
    <property type="component" value="Unassembled WGS sequence"/>
</dbReference>
<feature type="domain" description="PilZ" evidence="1">
    <location>
        <begin position="35"/>
        <end position="100"/>
    </location>
</feature>
<protein>
    <submittedName>
        <fullName evidence="2">PilZ domain-containing protein</fullName>
    </submittedName>
</protein>
<dbReference type="Pfam" id="PF07238">
    <property type="entry name" value="PilZ"/>
    <property type="match status" value="1"/>
</dbReference>
<dbReference type="GO" id="GO:0035438">
    <property type="term" value="F:cyclic-di-GMP binding"/>
    <property type="evidence" value="ECO:0007669"/>
    <property type="project" value="InterPro"/>
</dbReference>
<accession>A0A7V5PP38</accession>
<reference evidence="2" key="1">
    <citation type="journal article" date="2020" name="mSystems">
        <title>Genome- and Community-Level Interaction Insights into Carbon Utilization and Element Cycling Functions of Hydrothermarchaeota in Hydrothermal Sediment.</title>
        <authorList>
            <person name="Zhou Z."/>
            <person name="Liu Y."/>
            <person name="Xu W."/>
            <person name="Pan J."/>
            <person name="Luo Z.H."/>
            <person name="Li M."/>
        </authorList>
    </citation>
    <scope>NUCLEOTIDE SEQUENCE [LARGE SCALE GENOMIC DNA]</scope>
    <source>
        <strain evidence="2">HyVt-527</strain>
    </source>
</reference>
<dbReference type="EMBL" id="DROD01000217">
    <property type="protein sequence ID" value="HHJ52175.1"/>
    <property type="molecule type" value="Genomic_DNA"/>
</dbReference>
<gene>
    <name evidence="2" type="ORF">ENJ89_03175</name>
</gene>
<evidence type="ECO:0000313" key="2">
    <source>
        <dbReference type="EMBL" id="HHJ52175.1"/>
    </source>
</evidence>
<dbReference type="Gene3D" id="2.40.10.220">
    <property type="entry name" value="predicted glycosyltransferase like domains"/>
    <property type="match status" value="1"/>
</dbReference>
<dbReference type="AlphaFoldDB" id="A0A7V5PP38"/>